<gene>
    <name evidence="1" type="ORF">g.654</name>
</gene>
<proteinExistence type="predicted"/>
<accession>A0A1E1W1V5</accession>
<feature type="non-terminal residue" evidence="1">
    <location>
        <position position="1"/>
    </location>
</feature>
<reference evidence="1" key="1">
    <citation type="submission" date="2015-09" db="EMBL/GenBank/DDBJ databases">
        <title>De novo assembly of Pectinophora gossypiella (Pink Bollworm) gut transcriptome.</title>
        <authorList>
            <person name="Tassone E.E."/>
        </authorList>
    </citation>
    <scope>NUCLEOTIDE SEQUENCE</scope>
</reference>
<protein>
    <submittedName>
        <fullName evidence="1">Uncharacterized protein</fullName>
    </submittedName>
</protein>
<organism evidence="1">
    <name type="scientific">Pectinophora gossypiella</name>
    <name type="common">Cotton pink bollworm</name>
    <name type="synonym">Depressaria gossypiella</name>
    <dbReference type="NCBI Taxonomy" id="13191"/>
    <lineage>
        <taxon>Eukaryota</taxon>
        <taxon>Metazoa</taxon>
        <taxon>Ecdysozoa</taxon>
        <taxon>Arthropoda</taxon>
        <taxon>Hexapoda</taxon>
        <taxon>Insecta</taxon>
        <taxon>Pterygota</taxon>
        <taxon>Neoptera</taxon>
        <taxon>Endopterygota</taxon>
        <taxon>Lepidoptera</taxon>
        <taxon>Glossata</taxon>
        <taxon>Ditrysia</taxon>
        <taxon>Gelechioidea</taxon>
        <taxon>Gelechiidae</taxon>
        <taxon>Apatetrinae</taxon>
        <taxon>Pectinophora</taxon>
    </lineage>
</organism>
<sequence length="149" mass="16865">AAAARPRRRRLRRRPLRSCPCSLRPHTPCIAFIHTHSESTPLSAFQQSVSYSLDCCDRSEFSLILVKTSRGRDQPWPAHAALISSVLIRCLSLKCRSLSLITDDGHKHTEIMSSIPFEGSFSYSKFEKSRITGHWELIMVVKLMRLGLG</sequence>
<evidence type="ECO:0000313" key="1">
    <source>
        <dbReference type="EMBL" id="JAT80871.1"/>
    </source>
</evidence>
<dbReference type="EMBL" id="GDQN01010183">
    <property type="protein sequence ID" value="JAT80871.1"/>
    <property type="molecule type" value="Transcribed_RNA"/>
</dbReference>
<dbReference type="AlphaFoldDB" id="A0A1E1W1V5"/>
<name>A0A1E1W1V5_PECGO</name>